<dbReference type="Gene3D" id="3.90.550.10">
    <property type="entry name" value="Spore Coat Polysaccharide Biosynthesis Protein SpsA, Chain A"/>
    <property type="match status" value="1"/>
</dbReference>
<evidence type="ECO:0000313" key="9">
    <source>
        <dbReference type="Proteomes" id="UP000516173"/>
    </source>
</evidence>
<feature type="transmembrane region" description="Helical" evidence="6">
    <location>
        <begin position="376"/>
        <end position="400"/>
    </location>
</feature>
<keyword evidence="9" id="KW-1185">Reference proteome</keyword>
<comment type="similarity">
    <text evidence="2">Belongs to the glycosyltransferase 2 family.</text>
</comment>
<dbReference type="SUPFAM" id="SSF53448">
    <property type="entry name" value="Nucleotide-diphospho-sugar transferases"/>
    <property type="match status" value="1"/>
</dbReference>
<keyword evidence="4" id="KW-0808">Transferase</keyword>
<dbReference type="AlphaFoldDB" id="A0A7G1KJW1"/>
<dbReference type="InterPro" id="IPR001173">
    <property type="entry name" value="Glyco_trans_2-like"/>
</dbReference>
<dbReference type="GO" id="GO:0016757">
    <property type="term" value="F:glycosyltransferase activity"/>
    <property type="evidence" value="ECO:0007669"/>
    <property type="project" value="UniProtKB-KW"/>
</dbReference>
<evidence type="ECO:0000256" key="3">
    <source>
        <dbReference type="ARBA" id="ARBA00022676"/>
    </source>
</evidence>
<proteinExistence type="inferred from homology"/>
<dbReference type="PANTHER" id="PTHR43179">
    <property type="entry name" value="RHAMNOSYLTRANSFERASE WBBL"/>
    <property type="match status" value="1"/>
</dbReference>
<gene>
    <name evidence="8" type="ORF">NWFMUON74_31320</name>
</gene>
<dbReference type="KEGG" id="nwl:NWFMUON74_31320"/>
<feature type="compositionally biased region" description="Low complexity" evidence="5">
    <location>
        <begin position="123"/>
        <end position="140"/>
    </location>
</feature>
<accession>A0A7G1KJW1</accession>
<feature type="region of interest" description="Disordered" evidence="5">
    <location>
        <begin position="114"/>
        <end position="187"/>
    </location>
</feature>
<name>A0A7G1KJW1_9NOCA</name>
<dbReference type="PANTHER" id="PTHR43179:SF12">
    <property type="entry name" value="GALACTOFURANOSYLTRANSFERASE GLFT2"/>
    <property type="match status" value="1"/>
</dbReference>
<feature type="domain" description="Glycosyltransferase 2-like" evidence="7">
    <location>
        <begin position="184"/>
        <end position="256"/>
    </location>
</feature>
<keyword evidence="6" id="KW-0472">Membrane</keyword>
<dbReference type="InterPro" id="IPR029044">
    <property type="entry name" value="Nucleotide-diphossugar_trans"/>
</dbReference>
<dbReference type="Pfam" id="PF00535">
    <property type="entry name" value="Glycos_transf_2"/>
    <property type="match status" value="1"/>
</dbReference>
<dbReference type="EMBL" id="AP023396">
    <property type="protein sequence ID" value="BCK55360.1"/>
    <property type="molecule type" value="Genomic_DNA"/>
</dbReference>
<dbReference type="RefSeq" id="WP_187688484.1">
    <property type="nucleotide sequence ID" value="NZ_AP023396.1"/>
</dbReference>
<evidence type="ECO:0000256" key="6">
    <source>
        <dbReference type="SAM" id="Phobius"/>
    </source>
</evidence>
<dbReference type="GeneID" id="80347676"/>
<keyword evidence="6" id="KW-0812">Transmembrane</keyword>
<evidence type="ECO:0000259" key="7">
    <source>
        <dbReference type="Pfam" id="PF00535"/>
    </source>
</evidence>
<evidence type="ECO:0000256" key="4">
    <source>
        <dbReference type="ARBA" id="ARBA00022679"/>
    </source>
</evidence>
<dbReference type="InterPro" id="IPR023981">
    <property type="entry name" value="MftF"/>
</dbReference>
<evidence type="ECO:0000256" key="1">
    <source>
        <dbReference type="ARBA" id="ARBA00004776"/>
    </source>
</evidence>
<protein>
    <recommendedName>
        <fullName evidence="7">Glycosyltransferase 2-like domain-containing protein</fullName>
    </recommendedName>
</protein>
<comment type="pathway">
    <text evidence="1">Cell wall biogenesis; cell wall polysaccharide biosynthesis.</text>
</comment>
<keyword evidence="3" id="KW-0328">Glycosyltransferase</keyword>
<feature type="compositionally biased region" description="Basic and acidic residues" evidence="5">
    <location>
        <begin position="177"/>
        <end position="187"/>
    </location>
</feature>
<evidence type="ECO:0000313" key="8">
    <source>
        <dbReference type="EMBL" id="BCK55360.1"/>
    </source>
</evidence>
<sequence length="511" mass="53861">MRVRLDPGVRRFENGRLLLGGAPARLLRLGAAGTRLLDTWLTGEPVAATATARALARKLLDAGILHPIAEPADSPASLVTLVVPVRDNPHGLTRLLAATRAVTTRIVVDDGSASPITTAATGTTRDASPTPAATTSSAARIAVSVGDHTPVTDSTGSTMRDPVPREPFTSTAATPGEETRAGIDDSSRVTLVRHDRARGPAAARNAGWRRATTPLIAFLDSDVVPAPGWLDHAVPLFDDPAVAAVAPRVVSLRGGPVGEYEAQRSALDMGPEPATVRPDGRVRYVPGAALVVRAETLCAVGGFDEALRFGEDVDLVWRLVDAGCTVRYQPLSIVHHEPRGSVGAFLRQRFGYGTSAAPLALRHPGLLPAAQLPAGAVATAALLLSGHFAAAILPAALTVARSAERLRRRGVPVTTAVPLAAAAQLRLARQLADTVRRTWWPLALCGPRGRRVLRAAALVAAMESLLENTDVTVRLGDELAYGLGVWAGCLRHRTMAPLLPRVRRERTGQRP</sequence>
<keyword evidence="6" id="KW-1133">Transmembrane helix</keyword>
<dbReference type="NCBIfam" id="TIGR03965">
    <property type="entry name" value="mycofact_glyco"/>
    <property type="match status" value="1"/>
</dbReference>
<dbReference type="Proteomes" id="UP000516173">
    <property type="component" value="Chromosome"/>
</dbReference>
<evidence type="ECO:0000256" key="2">
    <source>
        <dbReference type="ARBA" id="ARBA00006739"/>
    </source>
</evidence>
<evidence type="ECO:0000256" key="5">
    <source>
        <dbReference type="SAM" id="MobiDB-lite"/>
    </source>
</evidence>
<reference evidence="8 9" key="1">
    <citation type="submission" date="2020-08" db="EMBL/GenBank/DDBJ databases">
        <title>Genome Sequencing of Nocardia wallacei strain FMUON74 and assembly.</title>
        <authorList>
            <person name="Toyokawa M."/>
            <person name="Uesaka K."/>
        </authorList>
    </citation>
    <scope>NUCLEOTIDE SEQUENCE [LARGE SCALE GENOMIC DNA]</scope>
    <source>
        <strain evidence="8 9">FMUON74</strain>
    </source>
</reference>
<organism evidence="8 9">
    <name type="scientific">Nocardia wallacei</name>
    <dbReference type="NCBI Taxonomy" id="480035"/>
    <lineage>
        <taxon>Bacteria</taxon>
        <taxon>Bacillati</taxon>
        <taxon>Actinomycetota</taxon>
        <taxon>Actinomycetes</taxon>
        <taxon>Mycobacteriales</taxon>
        <taxon>Nocardiaceae</taxon>
        <taxon>Nocardia</taxon>
    </lineage>
</organism>